<gene>
    <name evidence="3" type="ORF">DBRI00130_LOCUS42977</name>
</gene>
<evidence type="ECO:0008006" key="4">
    <source>
        <dbReference type="Google" id="ProtNLM"/>
    </source>
</evidence>
<proteinExistence type="predicted"/>
<keyword evidence="1" id="KW-0880">Kelch repeat</keyword>
<dbReference type="Gene3D" id="2.120.10.80">
    <property type="entry name" value="Kelch-type beta propeller"/>
    <property type="match status" value="2"/>
</dbReference>
<reference evidence="3" key="1">
    <citation type="submission" date="2021-01" db="EMBL/GenBank/DDBJ databases">
        <authorList>
            <person name="Corre E."/>
            <person name="Pelletier E."/>
            <person name="Niang G."/>
            <person name="Scheremetjew M."/>
            <person name="Finn R."/>
            <person name="Kale V."/>
            <person name="Holt S."/>
            <person name="Cochrane G."/>
            <person name="Meng A."/>
            <person name="Brown T."/>
            <person name="Cohen L."/>
        </authorList>
    </citation>
    <scope>NUCLEOTIDE SEQUENCE</scope>
    <source>
        <strain evidence="3">GSO104</strain>
    </source>
</reference>
<protein>
    <recommendedName>
        <fullName evidence="4">BTB domain-containing protein</fullName>
    </recommendedName>
</protein>
<dbReference type="EMBL" id="HBNS01059746">
    <property type="protein sequence ID" value="CAE4666090.1"/>
    <property type="molecule type" value="Transcribed_RNA"/>
</dbReference>
<organism evidence="3">
    <name type="scientific">Ditylum brightwellii</name>
    <dbReference type="NCBI Taxonomy" id="49249"/>
    <lineage>
        <taxon>Eukaryota</taxon>
        <taxon>Sar</taxon>
        <taxon>Stramenopiles</taxon>
        <taxon>Ochrophyta</taxon>
        <taxon>Bacillariophyta</taxon>
        <taxon>Mediophyceae</taxon>
        <taxon>Lithodesmiophycidae</taxon>
        <taxon>Lithodesmiales</taxon>
        <taxon>Lithodesmiaceae</taxon>
        <taxon>Ditylum</taxon>
    </lineage>
</organism>
<evidence type="ECO:0000256" key="2">
    <source>
        <dbReference type="ARBA" id="ARBA00022737"/>
    </source>
</evidence>
<dbReference type="SUPFAM" id="SSF50965">
    <property type="entry name" value="Galactose oxidase, central domain"/>
    <property type="match status" value="1"/>
</dbReference>
<dbReference type="InterPro" id="IPR006652">
    <property type="entry name" value="Kelch_1"/>
</dbReference>
<dbReference type="AlphaFoldDB" id="A0A7S4WE49"/>
<sequence length="401" mass="43769">MLPPTPTPLKQSNIIDLSEAAVTKSGEGKYTFGRQLQTSAEWSELPNLPVTSRFVGATIDSHRFVVVEAGCFSEGNVLLYDNRLPFSWKSLPASPMKECCDAVAVNGNLVLIGMGGSDANKVHILDLSTLTWSQLPSPRTFRDCCSIAFLGGYLYVFGGFQYTYHPGRGLGYGRSTTPISSVERLNMKTMQWEDVCHMSTKRGYCAVATLDDKIFVIGGSQHNWGVGLDLVEILDTKSLTWSSGPPTPIGAFACAAVSLGENVIITGGIRRFHENKSLGTTQVYTSSSKVWSVAKTNMITPRAWHAAGLLGKGQLIVAGGEKVCGASHKCYSPQFYDTVEEVILCSGWKTLGPLIMLRWLTQRNRANVDTEGVKSESDLAVRKLVSDKCPEDVFRMVCNFL</sequence>
<evidence type="ECO:0000256" key="1">
    <source>
        <dbReference type="ARBA" id="ARBA00022441"/>
    </source>
</evidence>
<evidence type="ECO:0000313" key="3">
    <source>
        <dbReference type="EMBL" id="CAE4666090.1"/>
    </source>
</evidence>
<dbReference type="PANTHER" id="PTHR45632:SF3">
    <property type="entry name" value="KELCH-LIKE PROTEIN 32"/>
    <property type="match status" value="1"/>
</dbReference>
<dbReference type="InterPro" id="IPR015915">
    <property type="entry name" value="Kelch-typ_b-propeller"/>
</dbReference>
<dbReference type="Pfam" id="PF24681">
    <property type="entry name" value="Kelch_KLHDC2_KLHL20_DRC7"/>
    <property type="match status" value="1"/>
</dbReference>
<dbReference type="SMART" id="SM00612">
    <property type="entry name" value="Kelch"/>
    <property type="match status" value="4"/>
</dbReference>
<dbReference type="InterPro" id="IPR011043">
    <property type="entry name" value="Gal_Oxase/kelch_b-propeller"/>
</dbReference>
<accession>A0A7S4WE49</accession>
<dbReference type="PANTHER" id="PTHR45632">
    <property type="entry name" value="LD33804P"/>
    <property type="match status" value="1"/>
</dbReference>
<name>A0A7S4WE49_9STRA</name>
<keyword evidence="2" id="KW-0677">Repeat</keyword>